<dbReference type="Proteomes" id="UP000433788">
    <property type="component" value="Unassembled WGS sequence"/>
</dbReference>
<feature type="binding site" evidence="4">
    <location>
        <begin position="224"/>
        <end position="230"/>
    </location>
    <ligand>
        <name>FAD</name>
        <dbReference type="ChEBI" id="CHEBI:57692"/>
    </ligand>
</feature>
<keyword evidence="6" id="KW-0456">Lyase</keyword>
<dbReference type="InterPro" id="IPR005101">
    <property type="entry name" value="Cryptochr/Photolyase_FAD-bd"/>
</dbReference>
<dbReference type="PANTHER" id="PTHR11455:SF9">
    <property type="entry name" value="CRYPTOCHROME CIRCADIAN CLOCK 5 ISOFORM X1"/>
    <property type="match status" value="1"/>
</dbReference>
<accession>A0A6N7QPI6</accession>
<name>A0A6N7QPI6_9GAMM</name>
<dbReference type="PROSITE" id="PS51645">
    <property type="entry name" value="PHR_CRY_ALPHA_BETA"/>
    <property type="match status" value="1"/>
</dbReference>
<dbReference type="SUPFAM" id="SSF48173">
    <property type="entry name" value="Cryptochrome/photolyase FAD-binding domain"/>
    <property type="match status" value="1"/>
</dbReference>
<dbReference type="RefSeq" id="WP_153719010.1">
    <property type="nucleotide sequence ID" value="NZ_WJPP01000002.1"/>
</dbReference>
<evidence type="ECO:0000313" key="6">
    <source>
        <dbReference type="EMBL" id="MRH77962.1"/>
    </source>
</evidence>
<feature type="domain" description="Photolyase/cryptochrome alpha/beta" evidence="5">
    <location>
        <begin position="2"/>
        <end position="131"/>
    </location>
</feature>
<evidence type="ECO:0000313" key="7">
    <source>
        <dbReference type="Proteomes" id="UP000433788"/>
    </source>
</evidence>
<dbReference type="InterPro" id="IPR014729">
    <property type="entry name" value="Rossmann-like_a/b/a_fold"/>
</dbReference>
<evidence type="ECO:0000256" key="4">
    <source>
        <dbReference type="PIRSR" id="PIRSR602081-1"/>
    </source>
</evidence>
<evidence type="ECO:0000256" key="3">
    <source>
        <dbReference type="ARBA" id="ARBA00022827"/>
    </source>
</evidence>
<comment type="caution">
    <text evidence="6">The sequence shown here is derived from an EMBL/GenBank/DDBJ whole genome shotgun (WGS) entry which is preliminary data.</text>
</comment>
<dbReference type="GO" id="GO:0009416">
    <property type="term" value="P:response to light stimulus"/>
    <property type="evidence" value="ECO:0007669"/>
    <property type="project" value="TreeGrafter"/>
</dbReference>
<dbReference type="GO" id="GO:0071949">
    <property type="term" value="F:FAD binding"/>
    <property type="evidence" value="ECO:0007669"/>
    <property type="project" value="TreeGrafter"/>
</dbReference>
<evidence type="ECO:0000256" key="2">
    <source>
        <dbReference type="ARBA" id="ARBA00022630"/>
    </source>
</evidence>
<feature type="binding site" evidence="4">
    <location>
        <position position="212"/>
    </location>
    <ligand>
        <name>FAD</name>
        <dbReference type="ChEBI" id="CHEBI:57692"/>
    </ligand>
</feature>
<keyword evidence="2 4" id="KW-0285">Flavoprotein</keyword>
<evidence type="ECO:0000256" key="1">
    <source>
        <dbReference type="ARBA" id="ARBA00001932"/>
    </source>
</evidence>
<feature type="binding site" evidence="4">
    <location>
        <position position="270"/>
    </location>
    <ligand>
        <name>FAD</name>
        <dbReference type="ChEBI" id="CHEBI:57692"/>
    </ligand>
</feature>
<dbReference type="InterPro" id="IPR006050">
    <property type="entry name" value="DNA_photolyase_N"/>
</dbReference>
<dbReference type="InterPro" id="IPR002081">
    <property type="entry name" value="Cryptochrome/DNA_photolyase_1"/>
</dbReference>
<protein>
    <submittedName>
        <fullName evidence="6">Deoxyribodipyrimidine photolyase</fullName>
    </submittedName>
</protein>
<comment type="cofactor">
    <cofactor evidence="1">
        <name>(6R)-5,10-methylene-5,6,7,8-tetrahydrofolate</name>
        <dbReference type="ChEBI" id="CHEBI:15636"/>
    </cofactor>
</comment>
<dbReference type="InterPro" id="IPR036134">
    <property type="entry name" value="Crypto/Photolyase_FAD-like_sf"/>
</dbReference>
<dbReference type="EMBL" id="WJPP01000002">
    <property type="protein sequence ID" value="MRH77962.1"/>
    <property type="molecule type" value="Genomic_DNA"/>
</dbReference>
<keyword evidence="7" id="KW-1185">Reference proteome</keyword>
<reference evidence="6 7" key="1">
    <citation type="submission" date="2019-11" db="EMBL/GenBank/DDBJ databases">
        <authorList>
            <person name="Zhang X.Y."/>
        </authorList>
    </citation>
    <scope>NUCLEOTIDE SEQUENCE [LARGE SCALE GENOMIC DNA]</scope>
    <source>
        <strain evidence="6 7">C176</strain>
    </source>
</reference>
<dbReference type="SUPFAM" id="SSF52425">
    <property type="entry name" value="Cryptochrome/photolyase, N-terminal domain"/>
    <property type="match status" value="1"/>
</dbReference>
<dbReference type="Pfam" id="PF00875">
    <property type="entry name" value="DNA_photolyase"/>
    <property type="match status" value="1"/>
</dbReference>
<sequence length="485" mass="55371">MADQLVWFKRDLRVADHAPLNAAMAAGPVRPVYVIEPELWAQPDSAQRHWDFIKDSLVELQTALSELGLELLVLKGSLPRVFAQLHAQAPFGAIHSHQETGNGWSYERDHAVAQWCRNAQVDWQQTPTFGVVRGLRKRTHWVKQWEAQMTQPVVDPLAQAAQPAQPVVAMPRIEWPETLGEGQLACPGRQAGGRQAAEQLLESFLATRGQHYRQGMSSPSSAATMCSRLSPHIAYGTLSLREIVQRHRERWAAVRAESPGSAWAKSLKSFESRLHWHCHFIQKLEMDPSIEWKNRNPGDDGLRDEHNINQARYTAWATGQTGIPFVDACMRQLVHDGWINFRMRAMLVAFSSYHLWLHWRQPALHLARCFTDYEPGIHYCQIQMQAGTTGVHALRIYNPVKQSRDQDPDGQYIRRWVPELGAVPAEWIHAPWQLPALLQQRYGVTMGHDYPMPIVNHEQAAREAKARILARRTPPETYQQQALNF</sequence>
<dbReference type="PANTHER" id="PTHR11455">
    <property type="entry name" value="CRYPTOCHROME"/>
    <property type="match status" value="1"/>
</dbReference>
<dbReference type="AlphaFoldDB" id="A0A6N7QPI6"/>
<evidence type="ECO:0000259" key="5">
    <source>
        <dbReference type="PROSITE" id="PS51645"/>
    </source>
</evidence>
<gene>
    <name evidence="6" type="ORF">GH984_04515</name>
</gene>
<dbReference type="Gene3D" id="1.25.40.80">
    <property type="match status" value="1"/>
</dbReference>
<dbReference type="GO" id="GO:0003677">
    <property type="term" value="F:DNA binding"/>
    <property type="evidence" value="ECO:0007669"/>
    <property type="project" value="TreeGrafter"/>
</dbReference>
<dbReference type="Gene3D" id="3.40.50.620">
    <property type="entry name" value="HUPs"/>
    <property type="match status" value="1"/>
</dbReference>
<keyword evidence="3 4" id="KW-0274">FAD</keyword>
<comment type="cofactor">
    <cofactor evidence="4">
        <name>FAD</name>
        <dbReference type="ChEBI" id="CHEBI:57692"/>
    </cofactor>
    <text evidence="4">Binds 1 FAD per subunit.</text>
</comment>
<proteinExistence type="predicted"/>
<dbReference type="Gene3D" id="1.10.579.10">
    <property type="entry name" value="DNA Cyclobutane Dipyrimidine Photolyase, subunit A, domain 3"/>
    <property type="match status" value="1"/>
</dbReference>
<dbReference type="Pfam" id="PF03441">
    <property type="entry name" value="FAD_binding_7"/>
    <property type="match status" value="1"/>
</dbReference>
<dbReference type="GO" id="GO:0003904">
    <property type="term" value="F:deoxyribodipyrimidine photo-lyase activity"/>
    <property type="evidence" value="ECO:0007669"/>
    <property type="project" value="TreeGrafter"/>
</dbReference>
<organism evidence="6 7">
    <name type="scientific">Spiribacter salilacus</name>
    <dbReference type="NCBI Taxonomy" id="2664894"/>
    <lineage>
        <taxon>Bacteria</taxon>
        <taxon>Pseudomonadati</taxon>
        <taxon>Pseudomonadota</taxon>
        <taxon>Gammaproteobacteria</taxon>
        <taxon>Chromatiales</taxon>
        <taxon>Ectothiorhodospiraceae</taxon>
        <taxon>Spiribacter</taxon>
    </lineage>
</organism>
<dbReference type="InterPro" id="IPR036155">
    <property type="entry name" value="Crypto/Photolyase_N_sf"/>
</dbReference>